<dbReference type="FunFam" id="3.10.250.10:FF:000011">
    <property type="entry name" value="Scavenger receptor class A member 5"/>
    <property type="match status" value="1"/>
</dbReference>
<dbReference type="SUPFAM" id="SSF56487">
    <property type="entry name" value="SRCR-like"/>
    <property type="match status" value="5"/>
</dbReference>
<evidence type="ECO:0000256" key="3">
    <source>
        <dbReference type="ARBA" id="ARBA00022729"/>
    </source>
</evidence>
<dbReference type="EMBL" id="DS470128">
    <property type="protein sequence ID" value="EDO30139.1"/>
    <property type="molecule type" value="Genomic_DNA"/>
</dbReference>
<feature type="disulfide bond" evidence="10">
    <location>
        <begin position="306"/>
        <end position="316"/>
    </location>
</feature>
<sequence>MLGYGVKSAVGQARFGQGSGQIWMDDVRCTGTEKDLASCRFPGRGKHNCGHSEDAGVICVYLVLCLSVRLVGGSRPTEGRVEIFHQGVWGTVCDDDWDINDARVVCTMLGYGVKSAVGQARFAFVLVLARLVDGPVPFAGRVELNFKGRGWGTVCDDGQQWGMNEANVICKSLGYPGAVASSSRARYGPGNGTIWLSNVTCTGAESSLQSCSHSGWGTPSCDHATDVGVSCIPVSSRVRLVGGSRPTEGRVEIFHQGVWGTVCDDDWDINDARVVCTMLGYGVVSAVGQARFGQGSGQIWMDDVRCTGTEKDLASCRFRGWGKHNCGHSEDAGVICDVVRLVGGSRPTEGRVEIFHQGVWGTVCDDDWDINDARVVCTMLGYGVVSAVGQARFGQGSGQIWMDDVRCTG</sequence>
<gene>
    <name evidence="12" type="ORF">NEMVEDRAFT_v1g141947</name>
</gene>
<feature type="disulfide bond" evidence="10">
    <location>
        <begin position="29"/>
        <end position="39"/>
    </location>
</feature>
<keyword evidence="3" id="KW-0732">Signal</keyword>
<evidence type="ECO:0000256" key="7">
    <source>
        <dbReference type="ARBA" id="ARBA00023157"/>
    </source>
</evidence>
<keyword evidence="8" id="KW-0675">Receptor</keyword>
<dbReference type="InterPro" id="IPR001190">
    <property type="entry name" value="SRCR"/>
</dbReference>
<dbReference type="Gene3D" id="3.10.250.10">
    <property type="entry name" value="SRCR-like domain"/>
    <property type="match status" value="5"/>
</dbReference>
<dbReference type="PANTHER" id="PTHR48071:SF24">
    <property type="entry name" value="DELETED IN MALIGNANT BRAIN TUMORS 1 PROTEIN-LIKE"/>
    <property type="match status" value="1"/>
</dbReference>
<comment type="subcellular location">
    <subcellularLocation>
        <location evidence="1">Membrane</location>
        <topology evidence="1">Single-pass membrane protein</topology>
    </subcellularLocation>
</comment>
<dbReference type="FunFam" id="3.10.250.10:FF:000007">
    <property type="entry name" value="Soluble scavenger receptor cysteine-rich domain-containing protein SSC5D"/>
    <property type="match status" value="1"/>
</dbReference>
<keyword evidence="5" id="KW-1133">Transmembrane helix</keyword>
<evidence type="ECO:0000313" key="13">
    <source>
        <dbReference type="Proteomes" id="UP000001593"/>
    </source>
</evidence>
<dbReference type="Pfam" id="PF00530">
    <property type="entry name" value="SRCR"/>
    <property type="match status" value="5"/>
</dbReference>
<feature type="domain" description="SRCR" evidence="11">
    <location>
        <begin position="238"/>
        <end position="337"/>
    </location>
</feature>
<dbReference type="PROSITE" id="PS00420">
    <property type="entry name" value="SRCR_1"/>
    <property type="match status" value="3"/>
</dbReference>
<evidence type="ECO:0000256" key="4">
    <source>
        <dbReference type="ARBA" id="ARBA00022737"/>
    </source>
</evidence>
<dbReference type="AlphaFoldDB" id="A7T1M8"/>
<feature type="domain" description="SRCR" evidence="11">
    <location>
        <begin position="129"/>
        <end position="232"/>
    </location>
</feature>
<dbReference type="PhylomeDB" id="A7T1M8"/>
<dbReference type="SMART" id="SM00202">
    <property type="entry name" value="SR"/>
    <property type="match status" value="5"/>
</dbReference>
<evidence type="ECO:0000256" key="8">
    <source>
        <dbReference type="ARBA" id="ARBA00023170"/>
    </source>
</evidence>
<evidence type="ECO:0000259" key="11">
    <source>
        <dbReference type="PROSITE" id="PS50287"/>
    </source>
</evidence>
<accession>A7T1M8</accession>
<keyword evidence="2" id="KW-0812">Transmembrane</keyword>
<dbReference type="OMA" id="DCHHYED"/>
<feature type="domain" description="SRCR" evidence="11">
    <location>
        <begin position="339"/>
        <end position="409"/>
    </location>
</feature>
<evidence type="ECO:0000256" key="6">
    <source>
        <dbReference type="ARBA" id="ARBA00023136"/>
    </source>
</evidence>
<dbReference type="Proteomes" id="UP000001593">
    <property type="component" value="Unassembled WGS sequence"/>
</dbReference>
<keyword evidence="7 10" id="KW-1015">Disulfide bond</keyword>
<evidence type="ECO:0000256" key="2">
    <source>
        <dbReference type="ARBA" id="ARBA00022692"/>
    </source>
</evidence>
<proteinExistence type="predicted"/>
<feature type="disulfide bond" evidence="10">
    <location>
        <begin position="201"/>
        <end position="211"/>
    </location>
</feature>
<dbReference type="PRINTS" id="PR00258">
    <property type="entry name" value="SPERACTRCPTR"/>
</dbReference>
<keyword evidence="13" id="KW-1185">Reference proteome</keyword>
<keyword evidence="6" id="KW-0472">Membrane</keyword>
<evidence type="ECO:0000256" key="10">
    <source>
        <dbReference type="PROSITE-ProRule" id="PRU00196"/>
    </source>
</evidence>
<feature type="domain" description="SRCR" evidence="11">
    <location>
        <begin position="1"/>
        <end position="60"/>
    </location>
</feature>
<dbReference type="FunFam" id="3.10.250.10:FF:000043">
    <property type="entry name" value="Lysyl oxidase homolog 3B"/>
    <property type="match status" value="1"/>
</dbReference>
<organism evidence="12 13">
    <name type="scientific">Nematostella vectensis</name>
    <name type="common">Starlet sea anemone</name>
    <dbReference type="NCBI Taxonomy" id="45351"/>
    <lineage>
        <taxon>Eukaryota</taxon>
        <taxon>Metazoa</taxon>
        <taxon>Cnidaria</taxon>
        <taxon>Anthozoa</taxon>
        <taxon>Hexacorallia</taxon>
        <taxon>Actiniaria</taxon>
        <taxon>Edwardsiidae</taxon>
        <taxon>Nematostella</taxon>
    </lineage>
</organism>
<feature type="non-terminal residue" evidence="12">
    <location>
        <position position="1"/>
    </location>
</feature>
<evidence type="ECO:0000313" key="12">
    <source>
        <dbReference type="EMBL" id="EDO30139.1"/>
    </source>
</evidence>
<dbReference type="eggNOG" id="ENOG502QQ5W">
    <property type="taxonomic scope" value="Eukaryota"/>
</dbReference>
<protein>
    <recommendedName>
        <fullName evidence="11">SRCR domain-containing protein</fullName>
    </recommendedName>
</protein>
<name>A7T1M8_NEMVE</name>
<keyword evidence="9" id="KW-0325">Glycoprotein</keyword>
<dbReference type="PROSITE" id="PS50287">
    <property type="entry name" value="SRCR_2"/>
    <property type="match status" value="5"/>
</dbReference>
<keyword evidence="4" id="KW-0677">Repeat</keyword>
<reference evidence="12 13" key="1">
    <citation type="journal article" date="2007" name="Science">
        <title>Sea anemone genome reveals ancestral eumetazoan gene repertoire and genomic organization.</title>
        <authorList>
            <person name="Putnam N.H."/>
            <person name="Srivastava M."/>
            <person name="Hellsten U."/>
            <person name="Dirks B."/>
            <person name="Chapman J."/>
            <person name="Salamov A."/>
            <person name="Terry A."/>
            <person name="Shapiro H."/>
            <person name="Lindquist E."/>
            <person name="Kapitonov V.V."/>
            <person name="Jurka J."/>
            <person name="Genikhovich G."/>
            <person name="Grigoriev I.V."/>
            <person name="Lucas S.M."/>
            <person name="Steele R.E."/>
            <person name="Finnerty J.R."/>
            <person name="Technau U."/>
            <person name="Martindale M.Q."/>
            <person name="Rokhsar D.S."/>
        </authorList>
    </citation>
    <scope>NUCLEOTIDE SEQUENCE [LARGE SCALE GENOMIC DNA]</scope>
    <source>
        <strain evidence="13">CH2 X CH6</strain>
    </source>
</reference>
<evidence type="ECO:0000256" key="1">
    <source>
        <dbReference type="ARBA" id="ARBA00004167"/>
    </source>
</evidence>
<dbReference type="STRING" id="45351.A7T1M8"/>
<evidence type="ECO:0000256" key="5">
    <source>
        <dbReference type="ARBA" id="ARBA00022989"/>
    </source>
</evidence>
<evidence type="ECO:0000256" key="9">
    <source>
        <dbReference type="ARBA" id="ARBA00023180"/>
    </source>
</evidence>
<feature type="domain" description="SRCR" evidence="11">
    <location>
        <begin position="68"/>
        <end position="112"/>
    </location>
</feature>
<dbReference type="PANTHER" id="PTHR48071">
    <property type="entry name" value="SRCR DOMAIN-CONTAINING PROTEIN"/>
    <property type="match status" value="1"/>
</dbReference>
<feature type="disulfide bond" evidence="10">
    <location>
        <begin position="170"/>
        <end position="231"/>
    </location>
</feature>
<dbReference type="FunFam" id="3.10.250.10:FF:000016">
    <property type="entry name" value="Scavenger receptor cysteine-rich protein type 12"/>
    <property type="match status" value="1"/>
</dbReference>
<dbReference type="InParanoid" id="A7T1M8"/>
<comment type="caution">
    <text evidence="10">Lacks conserved residue(s) required for the propagation of feature annotation.</text>
</comment>
<dbReference type="GO" id="GO:0016020">
    <property type="term" value="C:membrane"/>
    <property type="evidence" value="ECO:0007669"/>
    <property type="project" value="UniProtKB-SubCell"/>
</dbReference>
<dbReference type="HOGENOM" id="CLU_002555_11_3_1"/>
<dbReference type="InterPro" id="IPR036772">
    <property type="entry name" value="SRCR-like_dom_sf"/>
</dbReference>